<keyword evidence="10" id="KW-0694">RNA-binding</keyword>
<feature type="compositionally biased region" description="Basic and acidic residues" evidence="12">
    <location>
        <begin position="119"/>
        <end position="133"/>
    </location>
</feature>
<feature type="compositionally biased region" description="Acidic residues" evidence="12">
    <location>
        <begin position="12"/>
        <end position="21"/>
    </location>
</feature>
<feature type="compositionally biased region" description="Basic and acidic residues" evidence="12">
    <location>
        <begin position="639"/>
        <end position="655"/>
    </location>
</feature>
<evidence type="ECO:0000259" key="14">
    <source>
        <dbReference type="PROSITE" id="PS51194"/>
    </source>
</evidence>
<keyword evidence="8" id="KW-0347">Helicase</keyword>
<dbReference type="InterPro" id="IPR059027">
    <property type="entry name" value="DD_DDX21-DDX50"/>
</dbReference>
<accession>A0A8C0PXT2</accession>
<reference evidence="15" key="1">
    <citation type="submission" date="2018-10" db="EMBL/GenBank/DDBJ databases">
        <title>De novo assembly of a Great Dane genome.</title>
        <authorList>
            <person name="Kidd J.M."/>
            <person name="Pendleton A.L."/>
            <person name="Shen F."/>
            <person name="Emery S."/>
        </authorList>
    </citation>
    <scope>NUCLEOTIDE SEQUENCE [LARGE SCALE GENOMIC DNA]</scope>
    <source>
        <strain evidence="15">Great Dane</strain>
    </source>
</reference>
<dbReference type="EC" id="3.6.4.13" evidence="4"/>
<dbReference type="CDD" id="cd17944">
    <property type="entry name" value="DEADc_DDX21_DDX50"/>
    <property type="match status" value="1"/>
</dbReference>
<dbReference type="PROSITE" id="PS51192">
    <property type="entry name" value="HELICASE_ATP_BIND_1"/>
    <property type="match status" value="1"/>
</dbReference>
<keyword evidence="9" id="KW-0067">ATP-binding</keyword>
<evidence type="ECO:0000256" key="3">
    <source>
        <dbReference type="ARBA" id="ARBA00006517"/>
    </source>
</evidence>
<evidence type="ECO:0000259" key="13">
    <source>
        <dbReference type="PROSITE" id="PS51192"/>
    </source>
</evidence>
<feature type="domain" description="Helicase ATP-binding" evidence="13">
    <location>
        <begin position="170"/>
        <end position="349"/>
    </location>
</feature>
<dbReference type="Pfam" id="PF00270">
    <property type="entry name" value="DEAD"/>
    <property type="match status" value="1"/>
</dbReference>
<keyword evidence="11" id="KW-0539">Nucleus</keyword>
<dbReference type="Gene3D" id="3.30.70.2280">
    <property type="match status" value="1"/>
</dbReference>
<dbReference type="SUPFAM" id="SSF54928">
    <property type="entry name" value="RNA-binding domain, RBD"/>
    <property type="match status" value="1"/>
</dbReference>
<dbReference type="SUPFAM" id="SSF52540">
    <property type="entry name" value="P-loop containing nucleoside triphosphate hydrolases"/>
    <property type="match status" value="1"/>
</dbReference>
<organism evidence="15 16">
    <name type="scientific">Canis lupus familiaris</name>
    <name type="common">Dog</name>
    <name type="synonym">Canis familiaris</name>
    <dbReference type="NCBI Taxonomy" id="9615"/>
    <lineage>
        <taxon>Eukaryota</taxon>
        <taxon>Metazoa</taxon>
        <taxon>Chordata</taxon>
        <taxon>Craniata</taxon>
        <taxon>Vertebrata</taxon>
        <taxon>Euteleostomi</taxon>
        <taxon>Mammalia</taxon>
        <taxon>Eutheria</taxon>
        <taxon>Laurasiatheria</taxon>
        <taxon>Carnivora</taxon>
        <taxon>Caniformia</taxon>
        <taxon>Canidae</taxon>
        <taxon>Canis</taxon>
    </lineage>
</organism>
<dbReference type="GO" id="GO:0003723">
    <property type="term" value="F:RNA binding"/>
    <property type="evidence" value="ECO:0007669"/>
    <property type="project" value="UniProtKB-KW"/>
</dbReference>
<evidence type="ECO:0000256" key="10">
    <source>
        <dbReference type="ARBA" id="ARBA00022884"/>
    </source>
</evidence>
<evidence type="ECO:0000256" key="6">
    <source>
        <dbReference type="ARBA" id="ARBA00022741"/>
    </source>
</evidence>
<dbReference type="FunFam" id="3.40.50.300:FF:001045">
    <property type="entry name" value="ATP-dependent RNA helicase DDX50 isoform X1"/>
    <property type="match status" value="1"/>
</dbReference>
<dbReference type="InterPro" id="IPR027417">
    <property type="entry name" value="P-loop_NTPase"/>
</dbReference>
<dbReference type="Proteomes" id="UP000694542">
    <property type="component" value="Chromosome 4"/>
</dbReference>
<dbReference type="GO" id="GO:0005737">
    <property type="term" value="C:cytoplasm"/>
    <property type="evidence" value="ECO:0007669"/>
    <property type="project" value="UniProtKB-SubCell"/>
</dbReference>
<dbReference type="Gene3D" id="3.40.50.300">
    <property type="entry name" value="P-loop containing nucleotide triphosphate hydrolases"/>
    <property type="match status" value="2"/>
</dbReference>
<dbReference type="GO" id="GO:0005730">
    <property type="term" value="C:nucleolus"/>
    <property type="evidence" value="ECO:0007669"/>
    <property type="project" value="UniProtKB-SubCell"/>
</dbReference>
<proteinExistence type="inferred from homology"/>
<dbReference type="PROSITE" id="PS51194">
    <property type="entry name" value="HELICASE_CTER"/>
    <property type="match status" value="1"/>
</dbReference>
<comment type="similarity">
    <text evidence="3">Belongs to the DEAD box helicase family. DDX21/DDX50 subfamily.</text>
</comment>
<sequence>MMPGKLLWGDIMELEAPLEDTENQRKERQKSDRRKSRHHYDSDEKSETRENGVADNLDAPKPKKAKMKEKLNGDTEEGCNNRLSDEFSKSHKSRRKDLSNGDIDEYEKKSKRVSSLDSSTHKSSDNKLEETLTREQKEGAFSNFPISEETIKLLKGRGVSYLFPIQVKTFGPVYEGKDLIAQARTGTGKTFSFAIPLIERLQRNQETIKKSRSPKVLVLAPTRELANQVAKDFKDITRKLSVACFYGGTSYQSQINHIRNGIDILVGTPGRIKDHLQSGRLDLSKLRHVVLDEVDQMLDLGFAEQVEDIIHESYKTDSEDNPQTLLFSATCPQWVYKVAKKYMKSRYEQVDLVGKMTQKAATTVEHLAIQCHWSQRPAVIGDVLQVYSGSEGRAIIFCETKKNVTEMAMNPHIKQNAQCLHGDIAQSQREITLKGFREGSFKVLVATNVAARGLDIPEVDLVIQSSPPQDVESYIHRSGRTGRAGRTGICICFYQPRERGQLRYVEQKAGITFKRVGVPSTMDLVKSKSMDAIRSLASVSYAAVDFFRPSAQRLIEEKGAVDALAAALAHISGASSFEPRSLITSDKGFVTMTLESPEEIQDVSCAWKELNRKLSSNAVSQITRMCLLKGNMKGRKEKPKSIKTEEATEVKEEIPSPKAKKVKKKAESNEVDMNSPKSKKAKKKEEPSQDDIISPKTKSVKKTKESFEKKVVSPKTKKVIKSEEPSEEEISAPKPKKMKKEKEMNGEIGEKSPKLKNGFPHSGLVSNTSETLGEESSSELEQVKLYFNV</sequence>
<evidence type="ECO:0000256" key="9">
    <source>
        <dbReference type="ARBA" id="ARBA00022840"/>
    </source>
</evidence>
<dbReference type="InterPro" id="IPR014001">
    <property type="entry name" value="Helicase_ATP-bd"/>
</dbReference>
<feature type="region of interest" description="Disordered" evidence="12">
    <location>
        <begin position="630"/>
        <end position="778"/>
    </location>
</feature>
<dbReference type="InterPro" id="IPR050079">
    <property type="entry name" value="DEAD_box_RNA_helicase"/>
</dbReference>
<dbReference type="PANTHER" id="PTHR47959:SF19">
    <property type="entry name" value="NUCLEOLAR RNA HELICASE 2-A"/>
    <property type="match status" value="1"/>
</dbReference>
<dbReference type="FunFam" id="3.40.50.300:FF:000666">
    <property type="entry name" value="ATP-dependent RNA helicase DDX50"/>
    <property type="match status" value="1"/>
</dbReference>
<dbReference type="Pfam" id="PF00271">
    <property type="entry name" value="Helicase_C"/>
    <property type="match status" value="1"/>
</dbReference>
<dbReference type="Ensembl" id="ENSCAFT00040006672.1">
    <property type="protein sequence ID" value="ENSCAFP00040005776.1"/>
    <property type="gene ID" value="ENSCAFG00040003511.1"/>
</dbReference>
<dbReference type="AlphaFoldDB" id="A0A8C0PXT2"/>
<protein>
    <recommendedName>
        <fullName evidence="4">RNA helicase</fullName>
        <ecNumber evidence="4">3.6.4.13</ecNumber>
    </recommendedName>
</protein>
<dbReference type="InterPro" id="IPR001650">
    <property type="entry name" value="Helicase_C-like"/>
</dbReference>
<reference evidence="15" key="2">
    <citation type="submission" date="2025-08" db="UniProtKB">
        <authorList>
            <consortium name="Ensembl"/>
        </authorList>
    </citation>
    <scope>IDENTIFICATION</scope>
</reference>
<evidence type="ECO:0000256" key="4">
    <source>
        <dbReference type="ARBA" id="ARBA00012552"/>
    </source>
</evidence>
<evidence type="ECO:0000256" key="5">
    <source>
        <dbReference type="ARBA" id="ARBA00022490"/>
    </source>
</evidence>
<evidence type="ECO:0000256" key="2">
    <source>
        <dbReference type="ARBA" id="ARBA00004604"/>
    </source>
</evidence>
<dbReference type="Pfam" id="PF26142">
    <property type="entry name" value="DD_DDX21-DDX50"/>
    <property type="match status" value="1"/>
</dbReference>
<feature type="compositionally biased region" description="Basic and acidic residues" evidence="12">
    <location>
        <begin position="39"/>
        <end position="52"/>
    </location>
</feature>
<dbReference type="GO" id="GO:0003724">
    <property type="term" value="F:RNA helicase activity"/>
    <property type="evidence" value="ECO:0007669"/>
    <property type="project" value="UniProtKB-EC"/>
</dbReference>
<comment type="subcellular location">
    <subcellularLocation>
        <location evidence="1">Cytoplasm</location>
    </subcellularLocation>
    <subcellularLocation>
        <location evidence="2">Nucleus</location>
        <location evidence="2">Nucleolus</location>
    </subcellularLocation>
</comment>
<dbReference type="InterPro" id="IPR035979">
    <property type="entry name" value="RBD_domain_sf"/>
</dbReference>
<gene>
    <name evidence="15" type="primary">DDX50</name>
</gene>
<dbReference type="GO" id="GO:0005524">
    <property type="term" value="F:ATP binding"/>
    <property type="evidence" value="ECO:0007669"/>
    <property type="project" value="UniProtKB-KW"/>
</dbReference>
<dbReference type="GO" id="GO:0016787">
    <property type="term" value="F:hydrolase activity"/>
    <property type="evidence" value="ECO:0007669"/>
    <property type="project" value="UniProtKB-KW"/>
</dbReference>
<evidence type="ECO:0000256" key="1">
    <source>
        <dbReference type="ARBA" id="ARBA00004496"/>
    </source>
</evidence>
<dbReference type="SMART" id="SM00487">
    <property type="entry name" value="DEXDc"/>
    <property type="match status" value="1"/>
</dbReference>
<dbReference type="Pfam" id="PF08152">
    <property type="entry name" value="GUCT"/>
    <property type="match status" value="1"/>
</dbReference>
<keyword evidence="6" id="KW-0547">Nucleotide-binding</keyword>
<evidence type="ECO:0000256" key="11">
    <source>
        <dbReference type="ARBA" id="ARBA00023242"/>
    </source>
</evidence>
<evidence type="ECO:0000256" key="12">
    <source>
        <dbReference type="SAM" id="MobiDB-lite"/>
    </source>
</evidence>
<evidence type="ECO:0000313" key="16">
    <source>
        <dbReference type="Proteomes" id="UP000694542"/>
    </source>
</evidence>
<feature type="domain" description="Helicase C-terminal" evidence="14">
    <location>
        <begin position="382"/>
        <end position="526"/>
    </location>
</feature>
<feature type="region of interest" description="Disordered" evidence="12">
    <location>
        <begin position="1"/>
        <end position="133"/>
    </location>
</feature>
<dbReference type="PANTHER" id="PTHR47959">
    <property type="entry name" value="ATP-DEPENDENT RNA HELICASE RHLE-RELATED"/>
    <property type="match status" value="1"/>
</dbReference>
<evidence type="ECO:0000256" key="7">
    <source>
        <dbReference type="ARBA" id="ARBA00022801"/>
    </source>
</evidence>
<keyword evidence="7" id="KW-0378">Hydrolase</keyword>
<name>A0A8C0PXT2_CANLF</name>
<dbReference type="InterPro" id="IPR011545">
    <property type="entry name" value="DEAD/DEAH_box_helicase_dom"/>
</dbReference>
<dbReference type="OrthoDB" id="4255at2759"/>
<feature type="compositionally biased region" description="Basic and acidic residues" evidence="12">
    <location>
        <begin position="702"/>
        <end position="711"/>
    </location>
</feature>
<evidence type="ECO:0000313" key="15">
    <source>
        <dbReference type="Ensembl" id="ENSCAFP00040005776.1"/>
    </source>
</evidence>
<dbReference type="InterPro" id="IPR012562">
    <property type="entry name" value="GUCT"/>
</dbReference>
<dbReference type="CDD" id="cd18787">
    <property type="entry name" value="SF2_C_DEAD"/>
    <property type="match status" value="1"/>
</dbReference>
<feature type="compositionally biased region" description="Basic and acidic residues" evidence="12">
    <location>
        <begin position="740"/>
        <end position="753"/>
    </location>
</feature>
<keyword evidence="5" id="KW-0963">Cytoplasm</keyword>
<dbReference type="SMART" id="SM00490">
    <property type="entry name" value="HELICc"/>
    <property type="match status" value="1"/>
</dbReference>
<evidence type="ECO:0000256" key="8">
    <source>
        <dbReference type="ARBA" id="ARBA00022806"/>
    </source>
</evidence>